<feature type="transmembrane region" description="Helical" evidence="1">
    <location>
        <begin position="192"/>
        <end position="221"/>
    </location>
</feature>
<feature type="transmembrane region" description="Helical" evidence="1">
    <location>
        <begin position="12"/>
        <end position="33"/>
    </location>
</feature>
<accession>A0AAD6SA92</accession>
<dbReference type="PANTHER" id="PTHR40465">
    <property type="entry name" value="CHROMOSOME 1, WHOLE GENOME SHOTGUN SEQUENCE"/>
    <property type="match status" value="1"/>
</dbReference>
<dbReference type="EMBL" id="JARJCM010000207">
    <property type="protein sequence ID" value="KAJ7022570.1"/>
    <property type="molecule type" value="Genomic_DNA"/>
</dbReference>
<keyword evidence="1" id="KW-1133">Transmembrane helix</keyword>
<comment type="caution">
    <text evidence="3">The sequence shown here is derived from an EMBL/GenBank/DDBJ whole genome shotgun (WGS) entry which is preliminary data.</text>
</comment>
<name>A0AAD6SA92_9AGAR</name>
<reference evidence="3" key="1">
    <citation type="submission" date="2023-03" db="EMBL/GenBank/DDBJ databases">
        <title>Massive genome expansion in bonnet fungi (Mycena s.s.) driven by repeated elements and novel gene families across ecological guilds.</title>
        <authorList>
            <consortium name="Lawrence Berkeley National Laboratory"/>
            <person name="Harder C.B."/>
            <person name="Miyauchi S."/>
            <person name="Viragh M."/>
            <person name="Kuo A."/>
            <person name="Thoen E."/>
            <person name="Andreopoulos B."/>
            <person name="Lu D."/>
            <person name="Skrede I."/>
            <person name="Drula E."/>
            <person name="Henrissat B."/>
            <person name="Morin E."/>
            <person name="Kohler A."/>
            <person name="Barry K."/>
            <person name="LaButti K."/>
            <person name="Morin E."/>
            <person name="Salamov A."/>
            <person name="Lipzen A."/>
            <person name="Mereny Z."/>
            <person name="Hegedus B."/>
            <person name="Baldrian P."/>
            <person name="Stursova M."/>
            <person name="Weitz H."/>
            <person name="Taylor A."/>
            <person name="Grigoriev I.V."/>
            <person name="Nagy L.G."/>
            <person name="Martin F."/>
            <person name="Kauserud H."/>
        </authorList>
    </citation>
    <scope>NUCLEOTIDE SEQUENCE</scope>
    <source>
        <strain evidence="3">CBHHK200</strain>
    </source>
</reference>
<dbReference type="Pfam" id="PF20152">
    <property type="entry name" value="DUF6534"/>
    <property type="match status" value="1"/>
</dbReference>
<evidence type="ECO:0000256" key="1">
    <source>
        <dbReference type="SAM" id="Phobius"/>
    </source>
</evidence>
<evidence type="ECO:0000313" key="3">
    <source>
        <dbReference type="EMBL" id="KAJ7022570.1"/>
    </source>
</evidence>
<feature type="domain" description="DUF6534" evidence="2">
    <location>
        <begin position="164"/>
        <end position="251"/>
    </location>
</feature>
<feature type="transmembrane region" description="Helical" evidence="1">
    <location>
        <begin position="83"/>
        <end position="105"/>
    </location>
</feature>
<dbReference type="Proteomes" id="UP001218188">
    <property type="component" value="Unassembled WGS sequence"/>
</dbReference>
<protein>
    <recommendedName>
        <fullName evidence="2">DUF6534 domain-containing protein</fullName>
    </recommendedName>
</protein>
<keyword evidence="1" id="KW-0812">Transmembrane</keyword>
<gene>
    <name evidence="3" type="ORF">C8F04DRAFT_1137731</name>
</gene>
<evidence type="ECO:0000313" key="4">
    <source>
        <dbReference type="Proteomes" id="UP001218188"/>
    </source>
</evidence>
<feature type="transmembrane region" description="Helical" evidence="1">
    <location>
        <begin position="117"/>
        <end position="136"/>
    </location>
</feature>
<sequence>MATLDNTIGLLFQAVVISAALYGAGCLQAWFYFRTYLRRDSVRIKSLVTFVIVCDTCQQAILTACAYSYLITNFANRAILNHVFSTLIIEIYFSNFIALAVQLFYCYRVYRVSNGSWLASIFLALLGVGSFVALFVYTTQALKISTFTELATLKTLSMSCNIAAAVTDALISAFLVYYLYISKTGFEKTDDLINRLIAFAFNTGLPTSICALLACISINVWPDTFIYIFWFLLQGRFYTNTLLVSLNTRDYLRSITAPGTFQEFPLSGQPSAHLSHREAIAIRIDTTCASRRDFDLKMQHPSENDSTRE</sequence>
<dbReference type="AlphaFoldDB" id="A0AAD6SA92"/>
<evidence type="ECO:0000259" key="2">
    <source>
        <dbReference type="Pfam" id="PF20152"/>
    </source>
</evidence>
<keyword evidence="1" id="KW-0472">Membrane</keyword>
<dbReference type="PANTHER" id="PTHR40465:SF1">
    <property type="entry name" value="DUF6534 DOMAIN-CONTAINING PROTEIN"/>
    <property type="match status" value="1"/>
</dbReference>
<feature type="transmembrane region" description="Helical" evidence="1">
    <location>
        <begin position="156"/>
        <end position="180"/>
    </location>
</feature>
<keyword evidence="4" id="KW-1185">Reference proteome</keyword>
<organism evidence="3 4">
    <name type="scientific">Mycena alexandri</name>
    <dbReference type="NCBI Taxonomy" id="1745969"/>
    <lineage>
        <taxon>Eukaryota</taxon>
        <taxon>Fungi</taxon>
        <taxon>Dikarya</taxon>
        <taxon>Basidiomycota</taxon>
        <taxon>Agaricomycotina</taxon>
        <taxon>Agaricomycetes</taxon>
        <taxon>Agaricomycetidae</taxon>
        <taxon>Agaricales</taxon>
        <taxon>Marasmiineae</taxon>
        <taxon>Mycenaceae</taxon>
        <taxon>Mycena</taxon>
    </lineage>
</organism>
<proteinExistence type="predicted"/>
<dbReference type="InterPro" id="IPR045339">
    <property type="entry name" value="DUF6534"/>
</dbReference>